<sequence>METKLETEAFRSVSKEEELQRAKWYKEDLEKGDGWTEAATGPGYTYWIKTIDADEVPIKIVYTIDMPFPAAVFMKLLDPQNLAARTDWDKAFVDHEIVEAYPNNGGYVTYMRAVLSFPLVDRSFVLYLPPSTEVDWYGKRAHFSLIKHAWHPAKPEGEDGVVRATNGGNFYVVMPDEERPEGACRVFGLTNNLYNGWIPKRNMEWMQRRVVPKKFNEWRENMVEGYKKYFNN</sequence>
<keyword evidence="3" id="KW-1185">Reference proteome</keyword>
<feature type="domain" description="START" evidence="1">
    <location>
        <begin position="1"/>
        <end position="231"/>
    </location>
</feature>
<accession>A0ABN8P723</accession>
<evidence type="ECO:0000313" key="2">
    <source>
        <dbReference type="EMBL" id="CAH3134784.1"/>
    </source>
</evidence>
<dbReference type="PROSITE" id="PS50848">
    <property type="entry name" value="START"/>
    <property type="match status" value="1"/>
</dbReference>
<dbReference type="Proteomes" id="UP001159405">
    <property type="component" value="Unassembled WGS sequence"/>
</dbReference>
<dbReference type="Pfam" id="PF01852">
    <property type="entry name" value="START"/>
    <property type="match status" value="1"/>
</dbReference>
<dbReference type="InterPro" id="IPR023393">
    <property type="entry name" value="START-like_dom_sf"/>
</dbReference>
<dbReference type="SUPFAM" id="SSF55961">
    <property type="entry name" value="Bet v1-like"/>
    <property type="match status" value="1"/>
</dbReference>
<dbReference type="Gene3D" id="3.30.530.20">
    <property type="match status" value="1"/>
</dbReference>
<organism evidence="2 3">
    <name type="scientific">Porites lobata</name>
    <dbReference type="NCBI Taxonomy" id="104759"/>
    <lineage>
        <taxon>Eukaryota</taxon>
        <taxon>Metazoa</taxon>
        <taxon>Cnidaria</taxon>
        <taxon>Anthozoa</taxon>
        <taxon>Hexacorallia</taxon>
        <taxon>Scleractinia</taxon>
        <taxon>Fungiina</taxon>
        <taxon>Poritidae</taxon>
        <taxon>Porites</taxon>
    </lineage>
</organism>
<evidence type="ECO:0000259" key="1">
    <source>
        <dbReference type="PROSITE" id="PS50848"/>
    </source>
</evidence>
<reference evidence="2 3" key="1">
    <citation type="submission" date="2022-05" db="EMBL/GenBank/DDBJ databases">
        <authorList>
            <consortium name="Genoscope - CEA"/>
            <person name="William W."/>
        </authorList>
    </citation>
    <scope>NUCLEOTIDE SEQUENCE [LARGE SCALE GENOMIC DNA]</scope>
</reference>
<comment type="caution">
    <text evidence="2">The sequence shown here is derived from an EMBL/GenBank/DDBJ whole genome shotgun (WGS) entry which is preliminary data.</text>
</comment>
<protein>
    <recommendedName>
        <fullName evidence="1">START domain-containing protein</fullName>
    </recommendedName>
</protein>
<name>A0ABN8P723_9CNID</name>
<dbReference type="EMBL" id="CALNXK010000055">
    <property type="protein sequence ID" value="CAH3134784.1"/>
    <property type="molecule type" value="Genomic_DNA"/>
</dbReference>
<gene>
    <name evidence="2" type="ORF">PLOB_00037607</name>
</gene>
<proteinExistence type="predicted"/>
<evidence type="ECO:0000313" key="3">
    <source>
        <dbReference type="Proteomes" id="UP001159405"/>
    </source>
</evidence>
<dbReference type="InterPro" id="IPR002913">
    <property type="entry name" value="START_lipid-bd_dom"/>
</dbReference>